<dbReference type="GeneID" id="8110206"/>
<dbReference type="RefSeq" id="XP_002339970.1">
    <property type="nucleotide sequence ID" value="XM_002339929.1"/>
</dbReference>
<evidence type="ECO:0000313" key="2">
    <source>
        <dbReference type="Proteomes" id="UP000001745"/>
    </source>
</evidence>
<gene>
    <name evidence="1" type="ORF">TSTA_060750</name>
</gene>
<feature type="non-terminal residue" evidence="1">
    <location>
        <position position="200"/>
    </location>
</feature>
<reference evidence="2" key="1">
    <citation type="journal article" date="2015" name="Genome Announc.">
        <title>Genome sequence of the AIDS-associated pathogen Penicillium marneffei (ATCC18224) and its near taxonomic relative Talaromyces stipitatus (ATCC10500).</title>
        <authorList>
            <person name="Nierman W.C."/>
            <person name="Fedorova-Abrams N.D."/>
            <person name="Andrianopoulos A."/>
        </authorList>
    </citation>
    <scope>NUCLEOTIDE SEQUENCE [LARGE SCALE GENOMIC DNA]</scope>
    <source>
        <strain evidence="2">ATCC 10500 / CBS 375.48 / QM 6759 / NRRL 1006</strain>
    </source>
</reference>
<dbReference type="VEuPathDB" id="FungiDB:TSTA_060750"/>
<evidence type="ECO:0000313" key="1">
    <source>
        <dbReference type="EMBL" id="EED22583.1"/>
    </source>
</evidence>
<protein>
    <recommendedName>
        <fullName evidence="3">BED-type domain-containing protein</fullName>
    </recommendedName>
</protein>
<dbReference type="AlphaFoldDB" id="B8LUB1"/>
<dbReference type="HOGENOM" id="CLU_1267268_0_0_1"/>
<evidence type="ECO:0008006" key="3">
    <source>
        <dbReference type="Google" id="ProtNLM"/>
    </source>
</evidence>
<name>B8LUB1_TALSN</name>
<dbReference type="OMA" id="PATEWIW"/>
<dbReference type="EMBL" id="EQ962652">
    <property type="protein sequence ID" value="EED22583.1"/>
    <property type="molecule type" value="Genomic_DNA"/>
</dbReference>
<proteinExistence type="predicted"/>
<dbReference type="Proteomes" id="UP000001745">
    <property type="component" value="Unassembled WGS sequence"/>
</dbReference>
<keyword evidence="2" id="KW-1185">Reference proteome</keyword>
<sequence length="200" mass="22804">MATNTPDRMVTRQNRPDYLLLNDGFDDEALPEDYISEAQSEINSLTGIPSSEILPWESVSQTVISATTIPNSSSSNIPLYRSRKRSRPAPITNWLWDYLLLSGHPNQDIRCAYIDSKTRIQCAWKTTDSQHQTSTTNMQPHLEKHSIFSPHHLSGRTTQKEQPSILDLLAKKSLTPQQLLKKNLIHWIINDNKAVTTIER</sequence>
<accession>B8LUB1</accession>
<organism evidence="1 2">
    <name type="scientific">Talaromyces stipitatus (strain ATCC 10500 / CBS 375.48 / QM 6759 / NRRL 1006)</name>
    <name type="common">Penicillium stipitatum</name>
    <dbReference type="NCBI Taxonomy" id="441959"/>
    <lineage>
        <taxon>Eukaryota</taxon>
        <taxon>Fungi</taxon>
        <taxon>Dikarya</taxon>
        <taxon>Ascomycota</taxon>
        <taxon>Pezizomycotina</taxon>
        <taxon>Eurotiomycetes</taxon>
        <taxon>Eurotiomycetidae</taxon>
        <taxon>Eurotiales</taxon>
        <taxon>Trichocomaceae</taxon>
        <taxon>Talaromyces</taxon>
        <taxon>Talaromyces sect. Talaromyces</taxon>
    </lineage>
</organism>
<dbReference type="OrthoDB" id="2976890at2759"/>
<dbReference type="InParanoid" id="B8LUB1"/>